<proteinExistence type="predicted"/>
<feature type="compositionally biased region" description="Basic and acidic residues" evidence="1">
    <location>
        <begin position="142"/>
        <end position="162"/>
    </location>
</feature>
<comment type="caution">
    <text evidence="2">The sequence shown here is derived from an EMBL/GenBank/DDBJ whole genome shotgun (WGS) entry which is preliminary data.</text>
</comment>
<protein>
    <submittedName>
        <fullName evidence="2">Uncharacterized protein</fullName>
    </submittedName>
</protein>
<name>A0A5A9PFG0_9TELE</name>
<gene>
    <name evidence="2" type="ORF">E1301_Tti001846</name>
</gene>
<dbReference type="AlphaFoldDB" id="A0A5A9PFG0"/>
<evidence type="ECO:0000256" key="1">
    <source>
        <dbReference type="SAM" id="MobiDB-lite"/>
    </source>
</evidence>
<feature type="region of interest" description="Disordered" evidence="1">
    <location>
        <begin position="97"/>
        <end position="162"/>
    </location>
</feature>
<evidence type="ECO:0000313" key="3">
    <source>
        <dbReference type="Proteomes" id="UP000324632"/>
    </source>
</evidence>
<sequence>MAVVRFPRSNLHWQKEPFSDFIVMYNLANLLLPLDQRNFSLEDQVSNHIHYLDDCLCTFYKKGLNNTWMTQLSGDGPRESFAEFVEWVLVSNNSLPTIGLPDEELTSPTPDPEQSRTSRLSPEPLPAATKELLPSGATKLRIAPEPEPHCTSNKVREPADGG</sequence>
<dbReference type="Proteomes" id="UP000324632">
    <property type="component" value="Chromosome 5"/>
</dbReference>
<organism evidence="2 3">
    <name type="scientific">Triplophysa tibetana</name>
    <dbReference type="NCBI Taxonomy" id="1572043"/>
    <lineage>
        <taxon>Eukaryota</taxon>
        <taxon>Metazoa</taxon>
        <taxon>Chordata</taxon>
        <taxon>Craniata</taxon>
        <taxon>Vertebrata</taxon>
        <taxon>Euteleostomi</taxon>
        <taxon>Actinopterygii</taxon>
        <taxon>Neopterygii</taxon>
        <taxon>Teleostei</taxon>
        <taxon>Ostariophysi</taxon>
        <taxon>Cypriniformes</taxon>
        <taxon>Nemacheilidae</taxon>
        <taxon>Triplophysa</taxon>
    </lineage>
</organism>
<keyword evidence="3" id="KW-1185">Reference proteome</keyword>
<dbReference type="EMBL" id="SOYY01000005">
    <property type="protein sequence ID" value="KAA0721144.1"/>
    <property type="molecule type" value="Genomic_DNA"/>
</dbReference>
<evidence type="ECO:0000313" key="2">
    <source>
        <dbReference type="EMBL" id="KAA0721144.1"/>
    </source>
</evidence>
<reference evidence="2 3" key="1">
    <citation type="journal article" date="2019" name="Mol. Ecol. Resour.">
        <title>Chromosome-level genome assembly of Triplophysa tibetana, a fish adapted to the harsh high-altitude environment of the Tibetan Plateau.</title>
        <authorList>
            <person name="Yang X."/>
            <person name="Liu H."/>
            <person name="Ma Z."/>
            <person name="Zou Y."/>
            <person name="Zou M."/>
            <person name="Mao Y."/>
            <person name="Li X."/>
            <person name="Wang H."/>
            <person name="Chen T."/>
            <person name="Wang W."/>
            <person name="Yang R."/>
        </authorList>
    </citation>
    <scope>NUCLEOTIDE SEQUENCE [LARGE SCALE GENOMIC DNA]</scope>
    <source>
        <strain evidence="2">TTIB1903HZAU</strain>
        <tissue evidence="2">Muscle</tissue>
    </source>
</reference>
<accession>A0A5A9PFG0</accession>